<dbReference type="InterPro" id="IPR002931">
    <property type="entry name" value="Transglutaminase-like"/>
</dbReference>
<dbReference type="PANTHER" id="PTHR12143">
    <property type="entry name" value="PEPTIDE N-GLYCANASE PNGASE -RELATED"/>
    <property type="match status" value="1"/>
</dbReference>
<evidence type="ECO:0000256" key="4">
    <source>
        <dbReference type="SAM" id="MobiDB-lite"/>
    </source>
</evidence>
<feature type="compositionally biased region" description="Basic and acidic residues" evidence="4">
    <location>
        <begin position="327"/>
        <end position="337"/>
    </location>
</feature>
<dbReference type="SMART" id="SM00460">
    <property type="entry name" value="TGc"/>
    <property type="match status" value="1"/>
</dbReference>
<dbReference type="HOGENOM" id="CLU_031058_0_1_1"/>
<dbReference type="SUPFAM" id="SSF54001">
    <property type="entry name" value="Cysteine proteinases"/>
    <property type="match status" value="1"/>
</dbReference>
<evidence type="ECO:0000256" key="3">
    <source>
        <dbReference type="ARBA" id="ARBA00022833"/>
    </source>
</evidence>
<dbReference type="Gene3D" id="3.10.620.30">
    <property type="match status" value="1"/>
</dbReference>
<reference evidence="7 8" key="1">
    <citation type="submission" date="2014-04" db="EMBL/GenBank/DDBJ databases">
        <authorList>
            <consortium name="DOE Joint Genome Institute"/>
            <person name="Kuo A."/>
            <person name="Girlanda M."/>
            <person name="Perotto S."/>
            <person name="Kohler A."/>
            <person name="Nagy L.G."/>
            <person name="Floudas D."/>
            <person name="Copeland A."/>
            <person name="Barry K.W."/>
            <person name="Cichocki N."/>
            <person name="Veneault-Fourrey C."/>
            <person name="LaButti K."/>
            <person name="Lindquist E.A."/>
            <person name="Lipzen A."/>
            <person name="Lundell T."/>
            <person name="Morin E."/>
            <person name="Murat C."/>
            <person name="Sun H."/>
            <person name="Tunlid A."/>
            <person name="Henrissat B."/>
            <person name="Grigoriev I.V."/>
            <person name="Hibbett D.S."/>
            <person name="Martin F."/>
            <person name="Nordberg H.P."/>
            <person name="Cantor M.N."/>
            <person name="Hua S.X."/>
        </authorList>
    </citation>
    <scope>NUCLEOTIDE SEQUENCE [LARGE SCALE GENOMIC DNA]</scope>
    <source>
        <strain evidence="7 8">MUT 4182</strain>
    </source>
</reference>
<dbReference type="Gene3D" id="2.20.25.10">
    <property type="match status" value="1"/>
</dbReference>
<dbReference type="InterPro" id="IPR038765">
    <property type="entry name" value="Papain-like_cys_pep_sf"/>
</dbReference>
<keyword evidence="3" id="KW-0862">Zinc</keyword>
<sequence length="337" mass="37448">MIALLVASLGSAPANALNRGSGSSSVPTQHGLAQTMFRLDEQMDMYERPDLLDAALEEIPLQELHAAAEASVQANDVPGYEDGLANALVKWFKKDYFKWVDPIKCPSCGGKTEYREMGAPTAEETQGGAGRVEVHACAEGSNCSGVFRFARFNDPKALMKGPRVGRCGEFANLFCLFIRAVGLRARYVWNLEDHVWDEYFSPTLGRWIHLDPCEGARDEPLLYDKGWGKKMSYVLAFAIDGAKDVTRGYVQDWNATLTRRTRGSEEALHQVLTDVTKRRRLGLPSSEVKRLEIEDQVEAKWLSESEDRAKSPQAIDGQGRESGTADWKQERGEDGAK</sequence>
<dbReference type="OrthoDB" id="409136at2759"/>
<comment type="similarity">
    <text evidence="1">Belongs to the transglutaminase-like superfamily. PNGase family.</text>
</comment>
<dbReference type="GO" id="GO:0046872">
    <property type="term" value="F:metal ion binding"/>
    <property type="evidence" value="ECO:0007669"/>
    <property type="project" value="UniProtKB-KW"/>
</dbReference>
<accession>A0A0C3QAH1</accession>
<evidence type="ECO:0000256" key="5">
    <source>
        <dbReference type="SAM" id="SignalP"/>
    </source>
</evidence>
<dbReference type="PANTHER" id="PTHR12143:SF19">
    <property type="entry name" value="PEPTIDE-N(4)-(N-ACETYL-BETA-GLUCOSAMINYL)ASPARAGINE AMIDASE"/>
    <property type="match status" value="1"/>
</dbReference>
<dbReference type="STRING" id="1051891.A0A0C3QAH1"/>
<dbReference type="InterPro" id="IPR050883">
    <property type="entry name" value="PNGase"/>
</dbReference>
<dbReference type="Pfam" id="PF01841">
    <property type="entry name" value="Transglut_core"/>
    <property type="match status" value="1"/>
</dbReference>
<feature type="region of interest" description="Disordered" evidence="4">
    <location>
        <begin position="301"/>
        <end position="337"/>
    </location>
</feature>
<dbReference type="Proteomes" id="UP000054248">
    <property type="component" value="Unassembled WGS sequence"/>
</dbReference>
<evidence type="ECO:0000313" key="7">
    <source>
        <dbReference type="EMBL" id="KIO21154.1"/>
    </source>
</evidence>
<keyword evidence="8" id="KW-1185">Reference proteome</keyword>
<feature type="compositionally biased region" description="Basic and acidic residues" evidence="4">
    <location>
        <begin position="301"/>
        <end position="310"/>
    </location>
</feature>
<evidence type="ECO:0000259" key="6">
    <source>
        <dbReference type="SMART" id="SM00460"/>
    </source>
</evidence>
<feature type="signal peptide" evidence="5">
    <location>
        <begin position="1"/>
        <end position="16"/>
    </location>
</feature>
<evidence type="ECO:0000256" key="2">
    <source>
        <dbReference type="ARBA" id="ARBA00022723"/>
    </source>
</evidence>
<evidence type="ECO:0000313" key="8">
    <source>
        <dbReference type="Proteomes" id="UP000054248"/>
    </source>
</evidence>
<keyword evidence="2" id="KW-0479">Metal-binding</keyword>
<dbReference type="GO" id="GO:0005829">
    <property type="term" value="C:cytosol"/>
    <property type="evidence" value="ECO:0007669"/>
    <property type="project" value="TreeGrafter"/>
</dbReference>
<gene>
    <name evidence="7" type="ORF">M407DRAFT_29211</name>
</gene>
<organism evidence="7 8">
    <name type="scientific">Tulasnella calospora MUT 4182</name>
    <dbReference type="NCBI Taxonomy" id="1051891"/>
    <lineage>
        <taxon>Eukaryota</taxon>
        <taxon>Fungi</taxon>
        <taxon>Dikarya</taxon>
        <taxon>Basidiomycota</taxon>
        <taxon>Agaricomycotina</taxon>
        <taxon>Agaricomycetes</taxon>
        <taxon>Cantharellales</taxon>
        <taxon>Tulasnellaceae</taxon>
        <taxon>Tulasnella</taxon>
    </lineage>
</organism>
<name>A0A0C3QAH1_9AGAM</name>
<dbReference type="GO" id="GO:0005634">
    <property type="term" value="C:nucleus"/>
    <property type="evidence" value="ECO:0007669"/>
    <property type="project" value="TreeGrafter"/>
</dbReference>
<evidence type="ECO:0000256" key="1">
    <source>
        <dbReference type="ARBA" id="ARBA00009390"/>
    </source>
</evidence>
<feature type="chain" id="PRO_5002168338" description="Transglutaminase-like domain-containing protein" evidence="5">
    <location>
        <begin position="17"/>
        <end position="337"/>
    </location>
</feature>
<dbReference type="GO" id="GO:0000224">
    <property type="term" value="F:peptide-N4-(N-acetyl-beta-glucosaminyl)asparagine amidase activity"/>
    <property type="evidence" value="ECO:0007669"/>
    <property type="project" value="TreeGrafter"/>
</dbReference>
<dbReference type="AlphaFoldDB" id="A0A0C3QAH1"/>
<protein>
    <recommendedName>
        <fullName evidence="6">Transglutaminase-like domain-containing protein</fullName>
    </recommendedName>
</protein>
<feature type="domain" description="Transglutaminase-like" evidence="6">
    <location>
        <begin position="159"/>
        <end position="214"/>
    </location>
</feature>
<proteinExistence type="inferred from homology"/>
<keyword evidence="5" id="KW-0732">Signal</keyword>
<dbReference type="EMBL" id="KN823147">
    <property type="protein sequence ID" value="KIO21154.1"/>
    <property type="molecule type" value="Genomic_DNA"/>
</dbReference>
<dbReference type="GO" id="GO:0006516">
    <property type="term" value="P:glycoprotein catabolic process"/>
    <property type="evidence" value="ECO:0007669"/>
    <property type="project" value="TreeGrafter"/>
</dbReference>
<reference evidence="8" key="2">
    <citation type="submission" date="2015-01" db="EMBL/GenBank/DDBJ databases">
        <title>Evolutionary Origins and Diversification of the Mycorrhizal Mutualists.</title>
        <authorList>
            <consortium name="DOE Joint Genome Institute"/>
            <consortium name="Mycorrhizal Genomics Consortium"/>
            <person name="Kohler A."/>
            <person name="Kuo A."/>
            <person name="Nagy L.G."/>
            <person name="Floudas D."/>
            <person name="Copeland A."/>
            <person name="Barry K.W."/>
            <person name="Cichocki N."/>
            <person name="Veneault-Fourrey C."/>
            <person name="LaButti K."/>
            <person name="Lindquist E.A."/>
            <person name="Lipzen A."/>
            <person name="Lundell T."/>
            <person name="Morin E."/>
            <person name="Murat C."/>
            <person name="Riley R."/>
            <person name="Ohm R."/>
            <person name="Sun H."/>
            <person name="Tunlid A."/>
            <person name="Henrissat B."/>
            <person name="Grigoriev I.V."/>
            <person name="Hibbett D.S."/>
            <person name="Martin F."/>
        </authorList>
    </citation>
    <scope>NUCLEOTIDE SEQUENCE [LARGE SCALE GENOMIC DNA]</scope>
    <source>
        <strain evidence="8">MUT 4182</strain>
    </source>
</reference>